<dbReference type="InterPro" id="IPR047057">
    <property type="entry name" value="MerR_fam"/>
</dbReference>
<feature type="coiled-coil region" evidence="5">
    <location>
        <begin position="85"/>
        <end position="119"/>
    </location>
</feature>
<keyword evidence="1" id="KW-0678">Repressor</keyword>
<keyword evidence="5" id="KW-0175">Coiled coil</keyword>
<dbReference type="InterPro" id="IPR009061">
    <property type="entry name" value="DNA-bd_dom_put_sf"/>
</dbReference>
<evidence type="ECO:0000313" key="8">
    <source>
        <dbReference type="Proteomes" id="UP000183039"/>
    </source>
</evidence>
<comment type="caution">
    <text evidence="7">The sequence shown here is derived from an EMBL/GenBank/DDBJ whole genome shotgun (WGS) entry which is preliminary data.</text>
</comment>
<dbReference type="PROSITE" id="PS50937">
    <property type="entry name" value="HTH_MERR_2"/>
    <property type="match status" value="1"/>
</dbReference>
<dbReference type="SUPFAM" id="SSF46955">
    <property type="entry name" value="Putative DNA-binding domain"/>
    <property type="match status" value="1"/>
</dbReference>
<dbReference type="PANTHER" id="PTHR30204">
    <property type="entry name" value="REDOX-CYCLING DRUG-SENSING TRANSCRIPTIONAL ACTIVATOR SOXR"/>
    <property type="match status" value="1"/>
</dbReference>
<dbReference type="PANTHER" id="PTHR30204:SF69">
    <property type="entry name" value="MERR-FAMILY TRANSCRIPTIONAL REGULATOR"/>
    <property type="match status" value="1"/>
</dbReference>
<keyword evidence="4" id="KW-0804">Transcription</keyword>
<dbReference type="AlphaFoldDB" id="A0AA91G979"/>
<evidence type="ECO:0000259" key="6">
    <source>
        <dbReference type="PROSITE" id="PS50937"/>
    </source>
</evidence>
<accession>A0AA91G979</accession>
<dbReference type="EMBL" id="JXLC01000016">
    <property type="protein sequence ID" value="OJG91236.1"/>
    <property type="molecule type" value="Genomic_DNA"/>
</dbReference>
<dbReference type="SMART" id="SM00422">
    <property type="entry name" value="HTH_MERR"/>
    <property type="match status" value="1"/>
</dbReference>
<name>A0AA91G979_9ENTE</name>
<gene>
    <name evidence="7" type="ORF">RV15_GL000866</name>
</gene>
<protein>
    <submittedName>
        <fullName evidence="7">Transcriptional regulator MerR family</fullName>
    </submittedName>
</protein>
<dbReference type="GO" id="GO:0003677">
    <property type="term" value="F:DNA binding"/>
    <property type="evidence" value="ECO:0007669"/>
    <property type="project" value="UniProtKB-KW"/>
</dbReference>
<dbReference type="Proteomes" id="UP000183039">
    <property type="component" value="Unassembled WGS sequence"/>
</dbReference>
<evidence type="ECO:0000256" key="4">
    <source>
        <dbReference type="ARBA" id="ARBA00023163"/>
    </source>
</evidence>
<evidence type="ECO:0000256" key="5">
    <source>
        <dbReference type="SAM" id="Coils"/>
    </source>
</evidence>
<sequence>MKKLYTVHEVALKMDISPHTLRFYENQGLFPHVSRNQYNVRQFSIEDLDWVQIVQTLRTTGMSLAEVKRYIDLCELGNTTINERSRLITEQRENAEKELIKLKKKIQILEEKEQYYEELVLEAGIDHRNPKINH</sequence>
<evidence type="ECO:0000256" key="1">
    <source>
        <dbReference type="ARBA" id="ARBA00022491"/>
    </source>
</evidence>
<dbReference type="InterPro" id="IPR000551">
    <property type="entry name" value="MerR-type_HTH_dom"/>
</dbReference>
<organism evidence="7 8">
    <name type="scientific">Enterococcus silesiacus</name>
    <dbReference type="NCBI Taxonomy" id="332949"/>
    <lineage>
        <taxon>Bacteria</taxon>
        <taxon>Bacillati</taxon>
        <taxon>Bacillota</taxon>
        <taxon>Bacilli</taxon>
        <taxon>Lactobacillales</taxon>
        <taxon>Enterococcaceae</taxon>
        <taxon>Enterococcus</taxon>
    </lineage>
</organism>
<proteinExistence type="predicted"/>
<evidence type="ECO:0000313" key="7">
    <source>
        <dbReference type="EMBL" id="OJG91236.1"/>
    </source>
</evidence>
<evidence type="ECO:0000256" key="3">
    <source>
        <dbReference type="ARBA" id="ARBA00023125"/>
    </source>
</evidence>
<keyword evidence="3" id="KW-0238">DNA-binding</keyword>
<dbReference type="Pfam" id="PF13411">
    <property type="entry name" value="MerR_1"/>
    <property type="match status" value="1"/>
</dbReference>
<evidence type="ECO:0000256" key="2">
    <source>
        <dbReference type="ARBA" id="ARBA00023015"/>
    </source>
</evidence>
<keyword evidence="2" id="KW-0805">Transcription regulation</keyword>
<feature type="domain" description="HTH merR-type" evidence="6">
    <location>
        <begin position="4"/>
        <end position="73"/>
    </location>
</feature>
<dbReference type="GO" id="GO:0003700">
    <property type="term" value="F:DNA-binding transcription factor activity"/>
    <property type="evidence" value="ECO:0007669"/>
    <property type="project" value="InterPro"/>
</dbReference>
<dbReference type="RefSeq" id="WP_071878177.1">
    <property type="nucleotide sequence ID" value="NZ_JXLC01000016.1"/>
</dbReference>
<dbReference type="CDD" id="cd01109">
    <property type="entry name" value="HTH_YyaN"/>
    <property type="match status" value="1"/>
</dbReference>
<dbReference type="Gene3D" id="1.10.1660.10">
    <property type="match status" value="1"/>
</dbReference>
<reference evidence="7 8" key="1">
    <citation type="submission" date="2014-12" db="EMBL/GenBank/DDBJ databases">
        <title>Draft genome sequences of 29 type strains of Enterococci.</title>
        <authorList>
            <person name="Zhong Z."/>
            <person name="Sun Z."/>
            <person name="Liu W."/>
            <person name="Zhang W."/>
            <person name="Zhang H."/>
        </authorList>
    </citation>
    <scope>NUCLEOTIDE SEQUENCE [LARGE SCALE GENOMIC DNA]</scope>
    <source>
        <strain evidence="7 8">DSM 22801</strain>
    </source>
</reference>